<dbReference type="PANTHER" id="PTHR39426">
    <property type="entry name" value="HOMOLOGY TO DEATH-ON-CURING PROTEIN OF PHAGE P1"/>
    <property type="match status" value="1"/>
</dbReference>
<sequence>MIDYLTVHDLMVVARRVVTGELAVRDTGILASAAARPQTSVFGEDAYPGVWEKAAALMESLGRGHPLIDGNKRLAWTATWFFLGLNDHPLRAPLDEDAAEPFVHDVVRGRLDLPHIATRLAEFAQPAAPHLSPK</sequence>
<feature type="domain" description="Fido" evidence="1">
    <location>
        <begin position="1"/>
        <end position="126"/>
    </location>
</feature>
<dbReference type="Pfam" id="PF02661">
    <property type="entry name" value="Fic"/>
    <property type="match status" value="1"/>
</dbReference>
<accession>A0A1H8QDS2</accession>
<dbReference type="STRING" id="394193.SAMN04489732_101314"/>
<proteinExistence type="predicted"/>
<dbReference type="RefSeq" id="WP_245787093.1">
    <property type="nucleotide sequence ID" value="NZ_FOEF01000001.1"/>
</dbReference>
<dbReference type="InterPro" id="IPR053737">
    <property type="entry name" value="Type_II_TA_Toxin"/>
</dbReference>
<dbReference type="InterPro" id="IPR003812">
    <property type="entry name" value="Fido"/>
</dbReference>
<gene>
    <name evidence="2" type="ORF">SAMN04489732_101314</name>
</gene>
<dbReference type="InterPro" id="IPR006440">
    <property type="entry name" value="Doc"/>
</dbReference>
<dbReference type="EMBL" id="FOEF01000001">
    <property type="protein sequence ID" value="SEO52362.1"/>
    <property type="molecule type" value="Genomic_DNA"/>
</dbReference>
<dbReference type="GO" id="GO:0016301">
    <property type="term" value="F:kinase activity"/>
    <property type="evidence" value="ECO:0007669"/>
    <property type="project" value="InterPro"/>
</dbReference>
<dbReference type="PROSITE" id="PS51459">
    <property type="entry name" value="FIDO"/>
    <property type="match status" value="1"/>
</dbReference>
<dbReference type="Gene3D" id="1.20.120.1870">
    <property type="entry name" value="Fic/DOC protein, Fido domain"/>
    <property type="match status" value="1"/>
</dbReference>
<evidence type="ECO:0000259" key="1">
    <source>
        <dbReference type="PROSITE" id="PS51459"/>
    </source>
</evidence>
<name>A0A1H8QDS2_9PSEU</name>
<dbReference type="AlphaFoldDB" id="A0A1H8QDS2"/>
<protein>
    <submittedName>
        <fullName evidence="2">Death on curing protein</fullName>
    </submittedName>
</protein>
<reference evidence="2 3" key="1">
    <citation type="submission" date="2016-10" db="EMBL/GenBank/DDBJ databases">
        <authorList>
            <person name="de Groot N.N."/>
        </authorList>
    </citation>
    <scope>NUCLEOTIDE SEQUENCE [LARGE SCALE GENOMIC DNA]</scope>
    <source>
        <strain evidence="2 3">DSM 44993</strain>
    </source>
</reference>
<evidence type="ECO:0000313" key="2">
    <source>
        <dbReference type="EMBL" id="SEO52362.1"/>
    </source>
</evidence>
<dbReference type="Proteomes" id="UP000198582">
    <property type="component" value="Unassembled WGS sequence"/>
</dbReference>
<keyword evidence="3" id="KW-1185">Reference proteome</keyword>
<organism evidence="2 3">
    <name type="scientific">Amycolatopsis saalfeldensis</name>
    <dbReference type="NCBI Taxonomy" id="394193"/>
    <lineage>
        <taxon>Bacteria</taxon>
        <taxon>Bacillati</taxon>
        <taxon>Actinomycetota</taxon>
        <taxon>Actinomycetes</taxon>
        <taxon>Pseudonocardiales</taxon>
        <taxon>Pseudonocardiaceae</taxon>
        <taxon>Amycolatopsis</taxon>
    </lineage>
</organism>
<dbReference type="PANTHER" id="PTHR39426:SF1">
    <property type="entry name" value="HOMOLOGY TO DEATH-ON-CURING PROTEIN OF PHAGE P1"/>
    <property type="match status" value="1"/>
</dbReference>
<evidence type="ECO:0000313" key="3">
    <source>
        <dbReference type="Proteomes" id="UP000198582"/>
    </source>
</evidence>